<dbReference type="RefSeq" id="XP_003287231.1">
    <property type="nucleotide sequence ID" value="XM_003287183.1"/>
</dbReference>
<proteinExistence type="predicted"/>
<dbReference type="VEuPathDB" id="AmoebaDB:DICPUDRAFT_78086"/>
<reference evidence="2" key="1">
    <citation type="journal article" date="2011" name="Genome Biol.">
        <title>Comparative genomics of the social amoebae Dictyostelium discoideum and Dictyostelium purpureum.</title>
        <authorList>
            <consortium name="US DOE Joint Genome Institute (JGI-PGF)"/>
            <person name="Sucgang R."/>
            <person name="Kuo A."/>
            <person name="Tian X."/>
            <person name="Salerno W."/>
            <person name="Parikh A."/>
            <person name="Feasley C.L."/>
            <person name="Dalin E."/>
            <person name="Tu H."/>
            <person name="Huang E."/>
            <person name="Barry K."/>
            <person name="Lindquist E."/>
            <person name="Shapiro H."/>
            <person name="Bruce D."/>
            <person name="Schmutz J."/>
            <person name="Salamov A."/>
            <person name="Fey P."/>
            <person name="Gaudet P."/>
            <person name="Anjard C."/>
            <person name="Babu M.M."/>
            <person name="Basu S."/>
            <person name="Bushmanova Y."/>
            <person name="van der Wel H."/>
            <person name="Katoh-Kurasawa M."/>
            <person name="Dinh C."/>
            <person name="Coutinho P.M."/>
            <person name="Saito T."/>
            <person name="Elias M."/>
            <person name="Schaap P."/>
            <person name="Kay R.R."/>
            <person name="Henrissat B."/>
            <person name="Eichinger L."/>
            <person name="Rivero F."/>
            <person name="Putnam N.H."/>
            <person name="West C.M."/>
            <person name="Loomis W.F."/>
            <person name="Chisholm R.L."/>
            <person name="Shaulsky G."/>
            <person name="Strassmann J.E."/>
            <person name="Queller D.C."/>
            <person name="Kuspa A."/>
            <person name="Grigoriev I.V."/>
        </authorList>
    </citation>
    <scope>NUCLEOTIDE SEQUENCE [LARGE SCALE GENOMIC DNA]</scope>
    <source>
        <strain evidence="2">QSDP1</strain>
    </source>
</reference>
<evidence type="ECO:0000313" key="2">
    <source>
        <dbReference type="Proteomes" id="UP000001064"/>
    </source>
</evidence>
<accession>F0ZII7</accession>
<gene>
    <name evidence="1" type="ORF">DICPUDRAFT_78086</name>
</gene>
<evidence type="ECO:0000313" key="1">
    <source>
        <dbReference type="EMBL" id="EGC36222.1"/>
    </source>
</evidence>
<dbReference type="GeneID" id="10501028"/>
<dbReference type="Proteomes" id="UP000001064">
    <property type="component" value="Unassembled WGS sequence"/>
</dbReference>
<name>F0ZII7_DICPU</name>
<protein>
    <recommendedName>
        <fullName evidence="3">GATA-type domain-containing protein</fullName>
    </recommendedName>
</protein>
<dbReference type="AlphaFoldDB" id="F0ZII7"/>
<keyword evidence="2" id="KW-1185">Reference proteome</keyword>
<dbReference type="SUPFAM" id="SSF57716">
    <property type="entry name" value="Glucocorticoid receptor-like (DNA-binding domain)"/>
    <property type="match status" value="1"/>
</dbReference>
<sequence length="111" mass="13356">MESSNTKKKKPVKVNKIKRRYIPIDSSLKKKEHKLPETVPKFCRRCEGTNKSCKWRRGPVYYFLCDYCHTQYKNILEFISPGKTEYEYLMYSHIVPHVDDALMTVDWFDQK</sequence>
<evidence type="ECO:0008006" key="3">
    <source>
        <dbReference type="Google" id="ProtNLM"/>
    </source>
</evidence>
<dbReference type="OrthoDB" id="2162994at2759"/>
<dbReference type="EMBL" id="GL871033">
    <property type="protein sequence ID" value="EGC36222.1"/>
    <property type="molecule type" value="Genomic_DNA"/>
</dbReference>
<organism evidence="1 2">
    <name type="scientific">Dictyostelium purpureum</name>
    <name type="common">Slime mold</name>
    <dbReference type="NCBI Taxonomy" id="5786"/>
    <lineage>
        <taxon>Eukaryota</taxon>
        <taxon>Amoebozoa</taxon>
        <taxon>Evosea</taxon>
        <taxon>Eumycetozoa</taxon>
        <taxon>Dictyostelia</taxon>
        <taxon>Dictyosteliales</taxon>
        <taxon>Dictyosteliaceae</taxon>
        <taxon>Dictyostelium</taxon>
    </lineage>
</organism>
<dbReference type="KEGG" id="dpp:DICPUDRAFT_78086"/>
<dbReference type="InParanoid" id="F0ZII7"/>